<evidence type="ECO:0000256" key="2">
    <source>
        <dbReference type="ARBA" id="ARBA00005135"/>
    </source>
</evidence>
<reference evidence="11 13" key="1">
    <citation type="submission" date="2018-05" db="EMBL/GenBank/DDBJ databases">
        <title>Legionella qingyii sp.nov., whole genome shotgun sequence.</title>
        <authorList>
            <person name="Wu H."/>
            <person name="Zhu Q."/>
            <person name="Hu C."/>
        </authorList>
    </citation>
    <scope>NUCLEOTIDE SEQUENCE [LARGE SCALE GENOMIC DNA]</scope>
    <source>
        <strain evidence="11 13">HEB18</strain>
    </source>
</reference>
<evidence type="ECO:0000256" key="5">
    <source>
        <dbReference type="ARBA" id="ARBA00022723"/>
    </source>
</evidence>
<dbReference type="RefSeq" id="WP_110143252.1">
    <property type="nucleotide sequence ID" value="NZ_QHJG01000022.1"/>
</dbReference>
<dbReference type="AlphaFoldDB" id="A0A317TZK6"/>
<dbReference type="GO" id="GO:0006564">
    <property type="term" value="P:L-serine biosynthetic process"/>
    <property type="evidence" value="ECO:0007669"/>
    <property type="project" value="UniProtKB-KW"/>
</dbReference>
<protein>
    <recommendedName>
        <fullName evidence="3">phosphoserine phosphatase</fullName>
        <ecNumber evidence="3">3.1.3.3</ecNumber>
    </recommendedName>
</protein>
<sequence length="264" mass="29730">MHHQNPWAINTPINTFFFDCDGTLSLIEGINELATINGVAEQVHQITARCMGKTGMTTSDYRQRLDYVQPTRKQIEELSECYRQHIAPGAQELIQLLHSLNKKIYIISAGIKLAVVQFAQTLGIPATNVLAVDVYFDEQGNYQGFDEQSNMTQGNGKTIEIASVLKPDERSLLIGDGVSDWEAREIVTRFIGFAGLNPKEWVKNHSDFYISNSSFYPIIPLGLTQNELKKLPSQYYAYYEQGLAEIYNSVVLIKGDDHVYHSSS</sequence>
<dbReference type="SUPFAM" id="SSF56784">
    <property type="entry name" value="HAD-like"/>
    <property type="match status" value="1"/>
</dbReference>
<comment type="cofactor">
    <cofactor evidence="1">
        <name>Mg(2+)</name>
        <dbReference type="ChEBI" id="CHEBI:18420"/>
    </cofactor>
</comment>
<evidence type="ECO:0000256" key="6">
    <source>
        <dbReference type="ARBA" id="ARBA00022801"/>
    </source>
</evidence>
<evidence type="ECO:0000313" key="12">
    <source>
        <dbReference type="EMBL" id="RUR26394.1"/>
    </source>
</evidence>
<dbReference type="Gene3D" id="3.40.50.1000">
    <property type="entry name" value="HAD superfamily/HAD-like"/>
    <property type="match status" value="1"/>
</dbReference>
<dbReference type="PANTHER" id="PTHR43344">
    <property type="entry name" value="PHOSPHOSERINE PHOSPHATASE"/>
    <property type="match status" value="1"/>
</dbReference>
<dbReference type="EC" id="3.1.3.3" evidence="3"/>
<dbReference type="GO" id="GO:0005737">
    <property type="term" value="C:cytoplasm"/>
    <property type="evidence" value="ECO:0007669"/>
    <property type="project" value="TreeGrafter"/>
</dbReference>
<keyword evidence="6" id="KW-0378">Hydrolase</keyword>
<evidence type="ECO:0000256" key="1">
    <source>
        <dbReference type="ARBA" id="ARBA00001946"/>
    </source>
</evidence>
<dbReference type="Proteomes" id="UP000247152">
    <property type="component" value="Unassembled WGS sequence"/>
</dbReference>
<evidence type="ECO:0000256" key="8">
    <source>
        <dbReference type="ARBA" id="ARBA00023299"/>
    </source>
</evidence>
<evidence type="ECO:0000256" key="7">
    <source>
        <dbReference type="ARBA" id="ARBA00022842"/>
    </source>
</evidence>
<comment type="pathway">
    <text evidence="2">Amino-acid biosynthesis; L-serine biosynthesis; L-serine from 3-phospho-D-glycerate: step 3/3.</text>
</comment>
<evidence type="ECO:0000256" key="9">
    <source>
        <dbReference type="ARBA" id="ARBA00048138"/>
    </source>
</evidence>
<dbReference type="InterPro" id="IPR050582">
    <property type="entry name" value="HAD-like_SerB"/>
</dbReference>
<comment type="catalytic activity">
    <reaction evidence="10">
        <text>O-phospho-D-serine + H2O = D-serine + phosphate</text>
        <dbReference type="Rhea" id="RHEA:24873"/>
        <dbReference type="ChEBI" id="CHEBI:15377"/>
        <dbReference type="ChEBI" id="CHEBI:35247"/>
        <dbReference type="ChEBI" id="CHEBI:43474"/>
        <dbReference type="ChEBI" id="CHEBI:58680"/>
        <dbReference type="EC" id="3.1.3.3"/>
    </reaction>
</comment>
<dbReference type="Pfam" id="PF12710">
    <property type="entry name" value="HAD"/>
    <property type="match status" value="1"/>
</dbReference>
<proteinExistence type="predicted"/>
<keyword evidence="14" id="KW-1185">Reference proteome</keyword>
<organism evidence="11 13">
    <name type="scientific">Legionella qingyii</name>
    <dbReference type="NCBI Taxonomy" id="2184757"/>
    <lineage>
        <taxon>Bacteria</taxon>
        <taxon>Pseudomonadati</taxon>
        <taxon>Pseudomonadota</taxon>
        <taxon>Gammaproteobacteria</taxon>
        <taxon>Legionellales</taxon>
        <taxon>Legionellaceae</taxon>
        <taxon>Legionella</taxon>
    </lineage>
</organism>
<comment type="caution">
    <text evidence="11">The sequence shown here is derived from an EMBL/GenBank/DDBJ whole genome shotgun (WGS) entry which is preliminary data.</text>
</comment>
<dbReference type="Gene3D" id="1.10.150.210">
    <property type="entry name" value="Phosphoserine phosphatase, domain 2"/>
    <property type="match status" value="1"/>
</dbReference>
<accession>A0A317TZK6</accession>
<evidence type="ECO:0000256" key="4">
    <source>
        <dbReference type="ARBA" id="ARBA00022605"/>
    </source>
</evidence>
<evidence type="ECO:0000313" key="14">
    <source>
        <dbReference type="Proteomes" id="UP000287374"/>
    </source>
</evidence>
<gene>
    <name evidence="11" type="ORF">DGG96_13890</name>
    <name evidence="12" type="ORF">ELY20_00270</name>
</gene>
<comment type="catalytic activity">
    <reaction evidence="9">
        <text>O-phospho-L-serine + H2O = L-serine + phosphate</text>
        <dbReference type="Rhea" id="RHEA:21208"/>
        <dbReference type="ChEBI" id="CHEBI:15377"/>
        <dbReference type="ChEBI" id="CHEBI:33384"/>
        <dbReference type="ChEBI" id="CHEBI:43474"/>
        <dbReference type="ChEBI" id="CHEBI:57524"/>
        <dbReference type="EC" id="3.1.3.3"/>
    </reaction>
</comment>
<dbReference type="InterPro" id="IPR036412">
    <property type="entry name" value="HAD-like_sf"/>
</dbReference>
<evidence type="ECO:0000256" key="3">
    <source>
        <dbReference type="ARBA" id="ARBA00012640"/>
    </source>
</evidence>
<dbReference type="OrthoDB" id="9790031at2"/>
<dbReference type="EMBL" id="RZGX01000001">
    <property type="protein sequence ID" value="RUR26394.1"/>
    <property type="molecule type" value="Genomic_DNA"/>
</dbReference>
<dbReference type="GO" id="GO:0036424">
    <property type="term" value="F:L-phosphoserine phosphatase activity"/>
    <property type="evidence" value="ECO:0007669"/>
    <property type="project" value="TreeGrafter"/>
</dbReference>
<dbReference type="Proteomes" id="UP000287374">
    <property type="component" value="Unassembled WGS sequence"/>
</dbReference>
<dbReference type="NCBIfam" id="TIGR01488">
    <property type="entry name" value="HAD-SF-IB"/>
    <property type="match status" value="1"/>
</dbReference>
<evidence type="ECO:0000256" key="10">
    <source>
        <dbReference type="ARBA" id="ARBA00048523"/>
    </source>
</evidence>
<keyword evidence="4" id="KW-0028">Amino-acid biosynthesis</keyword>
<keyword evidence="5" id="KW-0479">Metal-binding</keyword>
<dbReference type="PANTHER" id="PTHR43344:SF2">
    <property type="entry name" value="PHOSPHOSERINE PHOSPHATASE"/>
    <property type="match status" value="1"/>
</dbReference>
<keyword evidence="8" id="KW-0718">Serine biosynthesis</keyword>
<dbReference type="InterPro" id="IPR023214">
    <property type="entry name" value="HAD_sf"/>
</dbReference>
<keyword evidence="7" id="KW-0460">Magnesium</keyword>
<dbReference type="GO" id="GO:0000287">
    <property type="term" value="F:magnesium ion binding"/>
    <property type="evidence" value="ECO:0007669"/>
    <property type="project" value="TreeGrafter"/>
</dbReference>
<reference evidence="12 14" key="2">
    <citation type="submission" date="2018-12" db="EMBL/GenBank/DDBJ databases">
        <title>Legionella sp,whole genome shotgun sequence.</title>
        <authorList>
            <person name="Wu H."/>
        </authorList>
    </citation>
    <scope>NUCLEOTIDE SEQUENCE [LARGE SCALE GENOMIC DNA]</scope>
    <source>
        <strain evidence="12">Km489</strain>
        <strain evidence="14">km489</strain>
    </source>
</reference>
<name>A0A317TZK6_9GAMM</name>
<dbReference type="EMBL" id="QHJG01000022">
    <property type="protein sequence ID" value="PWY55001.1"/>
    <property type="molecule type" value="Genomic_DNA"/>
</dbReference>
<evidence type="ECO:0000313" key="13">
    <source>
        <dbReference type="Proteomes" id="UP000247152"/>
    </source>
</evidence>
<evidence type="ECO:0000313" key="11">
    <source>
        <dbReference type="EMBL" id="PWY55001.1"/>
    </source>
</evidence>